<comment type="caution">
    <text evidence="4">The sequence shown here is derived from an EMBL/GenBank/DDBJ whole genome shotgun (WGS) entry which is preliminary data.</text>
</comment>
<gene>
    <name evidence="4" type="ORF">Vau01_020310</name>
</gene>
<dbReference type="GO" id="GO:0005886">
    <property type="term" value="C:plasma membrane"/>
    <property type="evidence" value="ECO:0007669"/>
    <property type="project" value="TreeGrafter"/>
</dbReference>
<dbReference type="InterPro" id="IPR027417">
    <property type="entry name" value="P-loop_NTPase"/>
</dbReference>
<dbReference type="RefSeq" id="WP_203989674.1">
    <property type="nucleotide sequence ID" value="NZ_BOPG01000012.1"/>
</dbReference>
<evidence type="ECO:0000313" key="4">
    <source>
        <dbReference type="EMBL" id="GIJ54515.1"/>
    </source>
</evidence>
<proteinExistence type="predicted"/>
<organism evidence="4 5">
    <name type="scientific">Virgisporangium aurantiacum</name>
    <dbReference type="NCBI Taxonomy" id="175570"/>
    <lineage>
        <taxon>Bacteria</taxon>
        <taxon>Bacillati</taxon>
        <taxon>Actinomycetota</taxon>
        <taxon>Actinomycetes</taxon>
        <taxon>Micromonosporales</taxon>
        <taxon>Micromonosporaceae</taxon>
        <taxon>Virgisporangium</taxon>
    </lineage>
</organism>
<evidence type="ECO:0000259" key="3">
    <source>
        <dbReference type="PROSITE" id="PS50893"/>
    </source>
</evidence>
<dbReference type="PANTHER" id="PTHR24220">
    <property type="entry name" value="IMPORT ATP-BINDING PROTEIN"/>
    <property type="match status" value="1"/>
</dbReference>
<dbReference type="InterPro" id="IPR003593">
    <property type="entry name" value="AAA+_ATPase"/>
</dbReference>
<dbReference type="GO" id="GO:0005524">
    <property type="term" value="F:ATP binding"/>
    <property type="evidence" value="ECO:0007669"/>
    <property type="project" value="UniProtKB-KW"/>
</dbReference>
<keyword evidence="1" id="KW-0547">Nucleotide-binding</keyword>
<name>A0A8J3Z3W2_9ACTN</name>
<evidence type="ECO:0000256" key="2">
    <source>
        <dbReference type="ARBA" id="ARBA00022840"/>
    </source>
</evidence>
<dbReference type="AlphaFoldDB" id="A0A8J3Z3W2"/>
<dbReference type="InterPro" id="IPR003439">
    <property type="entry name" value="ABC_transporter-like_ATP-bd"/>
</dbReference>
<dbReference type="PROSITE" id="PS50893">
    <property type="entry name" value="ABC_TRANSPORTER_2"/>
    <property type="match status" value="1"/>
</dbReference>
<dbReference type="Gene3D" id="3.40.50.300">
    <property type="entry name" value="P-loop containing nucleotide triphosphate hydrolases"/>
    <property type="match status" value="1"/>
</dbReference>
<dbReference type="InterPro" id="IPR015854">
    <property type="entry name" value="ABC_transpr_LolD-like"/>
</dbReference>
<dbReference type="GO" id="GO:0016887">
    <property type="term" value="F:ATP hydrolysis activity"/>
    <property type="evidence" value="ECO:0007669"/>
    <property type="project" value="InterPro"/>
</dbReference>
<dbReference type="GO" id="GO:0022857">
    <property type="term" value="F:transmembrane transporter activity"/>
    <property type="evidence" value="ECO:0007669"/>
    <property type="project" value="TreeGrafter"/>
</dbReference>
<keyword evidence="2 4" id="KW-0067">ATP-binding</keyword>
<protein>
    <submittedName>
        <fullName evidence="4">ABC transporter ATP-binding protein</fullName>
    </submittedName>
</protein>
<feature type="domain" description="ABC transporter" evidence="3">
    <location>
        <begin position="4"/>
        <end position="206"/>
    </location>
</feature>
<dbReference type="SMART" id="SM00382">
    <property type="entry name" value="AAA"/>
    <property type="match status" value="1"/>
</dbReference>
<evidence type="ECO:0000256" key="1">
    <source>
        <dbReference type="ARBA" id="ARBA00022741"/>
    </source>
</evidence>
<sequence length="206" mass="21721">MSLVEASGVSHTRGSTTVLHDISVELRPGRLAVLAGRSGSGKSTLCHLVAGVMTPTAGTVRVDGRPAHRVRDWATVSLLPQRLALATELTVAENALLPARIRRRTPDPELLERLGLAGIAGRPVHQTSQGEQQRTALARALVLGSAVAVLDEPTGHQDDEHVGMVIDALKAAVAGGTLVLVATHDERIIDVADDVLRLRSGHIEPV</sequence>
<dbReference type="Proteomes" id="UP000612585">
    <property type="component" value="Unassembled WGS sequence"/>
</dbReference>
<evidence type="ECO:0000313" key="5">
    <source>
        <dbReference type="Proteomes" id="UP000612585"/>
    </source>
</evidence>
<dbReference type="SUPFAM" id="SSF52540">
    <property type="entry name" value="P-loop containing nucleoside triphosphate hydrolases"/>
    <property type="match status" value="1"/>
</dbReference>
<dbReference type="Pfam" id="PF00005">
    <property type="entry name" value="ABC_tran"/>
    <property type="match status" value="1"/>
</dbReference>
<accession>A0A8J3Z3W2</accession>
<dbReference type="EMBL" id="BOPG01000012">
    <property type="protein sequence ID" value="GIJ54515.1"/>
    <property type="molecule type" value="Genomic_DNA"/>
</dbReference>
<reference evidence="4" key="1">
    <citation type="submission" date="2021-01" db="EMBL/GenBank/DDBJ databases">
        <title>Whole genome shotgun sequence of Virgisporangium aurantiacum NBRC 16421.</title>
        <authorList>
            <person name="Komaki H."/>
            <person name="Tamura T."/>
        </authorList>
    </citation>
    <scope>NUCLEOTIDE SEQUENCE</scope>
    <source>
        <strain evidence="4">NBRC 16421</strain>
    </source>
</reference>
<keyword evidence="5" id="KW-1185">Reference proteome</keyword>